<protein>
    <submittedName>
        <fullName evidence="1">Uncharacterized protein</fullName>
    </submittedName>
</protein>
<sequence length="89" mass="9978">MAETKKQFENKVSVTGTLKSLEVVDLVTAKKVPMKIATLRIETGKGETHTAKMMAVKHFERDGVKTDNKSYTAIETMQKEYVSIEDIAE</sequence>
<accession>A0A4Q9VYE8</accession>
<name>A0A4Q9VYE8_STALU</name>
<evidence type="ECO:0000313" key="1">
    <source>
        <dbReference type="EMBL" id="TBW67592.1"/>
    </source>
</evidence>
<proteinExistence type="predicted"/>
<gene>
    <name evidence="1" type="ORF">EQ812_14840</name>
</gene>
<organism evidence="1 2">
    <name type="scientific">Staphylococcus lugdunensis</name>
    <dbReference type="NCBI Taxonomy" id="28035"/>
    <lineage>
        <taxon>Bacteria</taxon>
        <taxon>Bacillati</taxon>
        <taxon>Bacillota</taxon>
        <taxon>Bacilli</taxon>
        <taxon>Bacillales</taxon>
        <taxon>Staphylococcaceae</taxon>
        <taxon>Staphylococcus</taxon>
    </lineage>
</organism>
<comment type="caution">
    <text evidence="1">The sequence shown here is derived from an EMBL/GenBank/DDBJ whole genome shotgun (WGS) entry which is preliminary data.</text>
</comment>
<dbReference type="AlphaFoldDB" id="A0A4Q9VYE8"/>
<dbReference type="Proteomes" id="UP000293637">
    <property type="component" value="Unassembled WGS sequence"/>
</dbReference>
<reference evidence="1 2" key="1">
    <citation type="journal article" date="2019" name="Sci. Transl. Med.">
        <title>Quorum sensing between bacterial species on the skin protects against epidermal injury in atopic dermatitis.</title>
        <authorList>
            <person name="Williams M.R."/>
        </authorList>
    </citation>
    <scope>NUCLEOTIDE SEQUENCE [LARGE SCALE GENOMIC DNA]</scope>
    <source>
        <strain evidence="1 2">E7</strain>
    </source>
</reference>
<feature type="non-terminal residue" evidence="1">
    <location>
        <position position="89"/>
    </location>
</feature>
<dbReference type="EMBL" id="SCHB01000479">
    <property type="protein sequence ID" value="TBW67592.1"/>
    <property type="molecule type" value="Genomic_DNA"/>
</dbReference>
<evidence type="ECO:0000313" key="2">
    <source>
        <dbReference type="Proteomes" id="UP000293637"/>
    </source>
</evidence>